<keyword evidence="5" id="KW-0812">Transmembrane</keyword>
<dbReference type="SUPFAM" id="SSF49785">
    <property type="entry name" value="Galactose-binding domain-like"/>
    <property type="match status" value="1"/>
</dbReference>
<proteinExistence type="inferred from homology"/>
<dbReference type="InterPro" id="IPR011496">
    <property type="entry name" value="O-GlcNAcase_cat"/>
</dbReference>
<keyword evidence="1 3" id="KW-0378">Hydrolase</keyword>
<feature type="active site" description="Proton donor" evidence="3">
    <location>
        <position position="304"/>
    </location>
</feature>
<dbReference type="SUPFAM" id="SSF55545">
    <property type="entry name" value="beta-N-acetylhexosaminidase-like domain"/>
    <property type="match status" value="1"/>
</dbReference>
<dbReference type="Pfam" id="PF07555">
    <property type="entry name" value="NAGidase"/>
    <property type="match status" value="1"/>
</dbReference>
<dbReference type="PROSITE" id="PS50022">
    <property type="entry name" value="FA58C_3"/>
    <property type="match status" value="1"/>
</dbReference>
<dbReference type="InterPro" id="IPR017853">
    <property type="entry name" value="GH"/>
</dbReference>
<feature type="domain" description="F5/8 type C" evidence="7">
    <location>
        <begin position="652"/>
        <end position="796"/>
    </location>
</feature>
<keyword evidence="5" id="KW-0472">Membrane</keyword>
<feature type="signal peptide" evidence="6">
    <location>
        <begin position="1"/>
        <end position="36"/>
    </location>
</feature>
<dbReference type="InterPro" id="IPR006311">
    <property type="entry name" value="TAT_signal"/>
</dbReference>
<comment type="similarity">
    <text evidence="3">Belongs to the glycosyl hydrolase 84 family.</text>
</comment>
<keyword evidence="10" id="KW-1185">Reference proteome</keyword>
<dbReference type="Proteomes" id="UP001595955">
    <property type="component" value="Unassembled WGS sequence"/>
</dbReference>
<feature type="compositionally biased region" description="Pro residues" evidence="4">
    <location>
        <begin position="925"/>
        <end position="982"/>
    </location>
</feature>
<gene>
    <name evidence="9" type="ORF">ACFO3F_12920</name>
</gene>
<dbReference type="SUPFAM" id="SSF51445">
    <property type="entry name" value="(Trans)glycosidases"/>
    <property type="match status" value="1"/>
</dbReference>
<evidence type="ECO:0000259" key="7">
    <source>
        <dbReference type="PROSITE" id="PS50022"/>
    </source>
</evidence>
<keyword evidence="5" id="KW-1133">Transmembrane helix</keyword>
<evidence type="ECO:0000313" key="10">
    <source>
        <dbReference type="Proteomes" id="UP001595955"/>
    </source>
</evidence>
<comment type="caution">
    <text evidence="9">The sequence shown here is derived from an EMBL/GenBank/DDBJ whole genome shotgun (WGS) entry which is preliminary data.</text>
</comment>
<dbReference type="PROSITE" id="PS51318">
    <property type="entry name" value="TAT"/>
    <property type="match status" value="1"/>
</dbReference>
<dbReference type="InterPro" id="IPR008979">
    <property type="entry name" value="Galactose-bd-like_sf"/>
</dbReference>
<dbReference type="NCBIfam" id="TIGR01167">
    <property type="entry name" value="LPXTG_anchor"/>
    <property type="match status" value="1"/>
</dbReference>
<keyword evidence="6" id="KW-0732">Signal</keyword>
<reference evidence="10" key="1">
    <citation type="journal article" date="2019" name="Int. J. Syst. Evol. Microbiol.">
        <title>The Global Catalogue of Microorganisms (GCM) 10K type strain sequencing project: providing services to taxonomists for standard genome sequencing and annotation.</title>
        <authorList>
            <consortium name="The Broad Institute Genomics Platform"/>
            <consortium name="The Broad Institute Genome Sequencing Center for Infectious Disease"/>
            <person name="Wu L."/>
            <person name="Ma J."/>
        </authorList>
    </citation>
    <scope>NUCLEOTIDE SEQUENCE [LARGE SCALE GENOMIC DNA]</scope>
    <source>
        <strain evidence="10">JCM 3369</strain>
    </source>
</reference>
<evidence type="ECO:0000259" key="8">
    <source>
        <dbReference type="PROSITE" id="PS52009"/>
    </source>
</evidence>
<protein>
    <submittedName>
        <fullName evidence="9">Beta-N-acetylglucosaminidase domain-containing protein</fullName>
    </submittedName>
</protein>
<evidence type="ECO:0000256" key="2">
    <source>
        <dbReference type="ARBA" id="ARBA00023295"/>
    </source>
</evidence>
<accession>A0ABV9DBK9</accession>
<evidence type="ECO:0000256" key="5">
    <source>
        <dbReference type="SAM" id="Phobius"/>
    </source>
</evidence>
<sequence>MNVAIPRSTPGRRRAVGLAAAAAVACAVLTPAGLTAAPAEAVEGVPDIYPVPLAIAAEGVPVSLAGPVTIVVGEGADASAVEALEEIVAAAGGAATVAPAAGPGVDVYLGTTAANPEIATLLDAFDVANAEGLNGDGYVIANGTHDGAPVLVLNGVDDTGSYYATQTLRQVVQDGTVPAFRVRDMPLMSVRGAIEGFYGIPWSHQARLDLLEYSGEHKMNTYIYTPKDDLLLRANWRELYEGDELAQIAELIDQANRHHVDFTFALSPGNSICYSSEEDYQATINKFEQLRDLGVDSFYIALDDIPWELRCAADQAAYPNQTNLLGLADAQTDYLNRVQREWVEPEDLEPLQTVPTLYDGSAPDQWGYKARFGERLDEDVLIQWTGEGVFSDTITVESVQRASATYRTDHLYIWDNFPVNDGRRNRLFLNPLTGRAPELYQHIDGITSNPLIQPYASLPALGNYADYSWNPLAYDAEASMAHALAELAGPDPAVQAALTAFADLNQSWPYREDVVYAPALSADVEAFWDAYEAGEDAGRTALRERLALIASLPEVLPQMAEPGFAVDVEPWADAAAQWADALLHETDMLAALEDRYGNPATEALFAAQDDIALTTRPTVDDAGGDGVPQPDRIVPAVGDGVFDAFSEEAMDAYVEWLGAEPLGPGTGYPATPSSSMGTWQDFSTARMVDGNLGTLYWSNQAGTSGQHVQVDLGAVREIGRIAVHQSDGDTQTGDMFYNAVLRYSTDGTSWTDVGQYTASPLITHEFDVPVQARFVRLAASASNPGGQWVKIREFIVSAPSTEFESNLPNAVNEGVQRAFDGDVETAYQAAEAPVEGSHITRNFAEARPVGSVAVVGTGVGEIQVEVDGEWVTVGELTEGDVFHETAVDVDGPVTAVRLVLEAGSDAPRIVEVVAREGGPVGVPEPTEPPTTEPPTTEPPTTEPPTTEPPTTEPPTTEPPTTEPPTTEPPTTEPPTTEPPTTEPPSGGTDPTADPGPTGGVDPSGDGSGRPTAPGGGDLPSTGATGATTGLLAAVGLLLAGLAGVLVTRRRVAVRG</sequence>
<evidence type="ECO:0000256" key="4">
    <source>
        <dbReference type="SAM" id="MobiDB-lite"/>
    </source>
</evidence>
<dbReference type="PROSITE" id="PS51257">
    <property type="entry name" value="PROKAR_LIPOPROTEIN"/>
    <property type="match status" value="1"/>
</dbReference>
<dbReference type="Pfam" id="PF02838">
    <property type="entry name" value="Glyco_hydro_20b"/>
    <property type="match status" value="1"/>
</dbReference>
<dbReference type="Gene3D" id="3.30.379.10">
    <property type="entry name" value="Chitobiase/beta-hexosaminidase domain 2-like"/>
    <property type="match status" value="1"/>
</dbReference>
<dbReference type="InterPro" id="IPR000421">
    <property type="entry name" value="FA58C"/>
</dbReference>
<keyword evidence="2 3" id="KW-0326">Glycosidase</keyword>
<dbReference type="Gene3D" id="3.20.20.80">
    <property type="entry name" value="Glycosidases"/>
    <property type="match status" value="1"/>
</dbReference>
<dbReference type="EMBL" id="JBHSGF010000009">
    <property type="protein sequence ID" value="MFC4556154.1"/>
    <property type="molecule type" value="Genomic_DNA"/>
</dbReference>
<feature type="region of interest" description="Disordered" evidence="4">
    <location>
        <begin position="914"/>
        <end position="1025"/>
    </location>
</feature>
<evidence type="ECO:0000256" key="1">
    <source>
        <dbReference type="ARBA" id="ARBA00022801"/>
    </source>
</evidence>
<dbReference type="PROSITE" id="PS52009">
    <property type="entry name" value="GH84"/>
    <property type="match status" value="1"/>
</dbReference>
<dbReference type="InterPro" id="IPR029018">
    <property type="entry name" value="Hex-like_dom2"/>
</dbReference>
<evidence type="ECO:0000313" key="9">
    <source>
        <dbReference type="EMBL" id="MFC4556154.1"/>
    </source>
</evidence>
<feature type="chain" id="PRO_5046989171" evidence="6">
    <location>
        <begin position="37"/>
        <end position="1055"/>
    </location>
</feature>
<dbReference type="Pfam" id="PF00754">
    <property type="entry name" value="F5_F8_type_C"/>
    <property type="match status" value="1"/>
</dbReference>
<organism evidence="9 10">
    <name type="scientific">Georgenia faecalis</name>
    <dbReference type="NCBI Taxonomy" id="2483799"/>
    <lineage>
        <taxon>Bacteria</taxon>
        <taxon>Bacillati</taxon>
        <taxon>Actinomycetota</taxon>
        <taxon>Actinomycetes</taxon>
        <taxon>Micrococcales</taxon>
        <taxon>Bogoriellaceae</taxon>
        <taxon>Georgenia</taxon>
    </lineage>
</organism>
<evidence type="ECO:0000256" key="6">
    <source>
        <dbReference type="SAM" id="SignalP"/>
    </source>
</evidence>
<dbReference type="RefSeq" id="WP_164471437.1">
    <property type="nucleotide sequence ID" value="NZ_CP033325.1"/>
</dbReference>
<dbReference type="Gene3D" id="2.60.120.260">
    <property type="entry name" value="Galactose-binding domain-like"/>
    <property type="match status" value="1"/>
</dbReference>
<dbReference type="PANTHER" id="PTHR13170">
    <property type="entry name" value="O-GLCNACASE"/>
    <property type="match status" value="1"/>
</dbReference>
<dbReference type="PANTHER" id="PTHR13170:SF16">
    <property type="entry name" value="PROTEIN O-GLCNACASE"/>
    <property type="match status" value="1"/>
</dbReference>
<dbReference type="InterPro" id="IPR015882">
    <property type="entry name" value="HEX_bac_N"/>
</dbReference>
<dbReference type="InterPro" id="IPR051822">
    <property type="entry name" value="Glycosyl_Hydrolase_84"/>
</dbReference>
<evidence type="ECO:0000256" key="3">
    <source>
        <dbReference type="PROSITE-ProRule" id="PRU01353"/>
    </source>
</evidence>
<feature type="transmembrane region" description="Helical" evidence="5">
    <location>
        <begin position="1029"/>
        <end position="1047"/>
    </location>
</feature>
<feature type="domain" description="GH84" evidence="8">
    <location>
        <begin position="189"/>
        <end position="472"/>
    </location>
</feature>
<name>A0ABV9DBK9_9MICO</name>